<sequence length="235" mass="25481">MASKASSPVPTACPICLGTSLTLGPNGRLSPNGTMPRCAGCGALERHRAFRTVFDAIVPVLAGSRVLQFSPDTCAPREPFAHFEISEFNGPNHLDMADIARPAASYDLVIANHVLEHVEDDMAALGELGRITADEGVVFLSVPDLLRVARTKEYGYAREDKYGHWRLYGPDIVERWRRAVPDWLGLGVVARDPITDEPDRATLLSRSPERIAALAGALTDAGLEPFDAFAPARVH</sequence>
<dbReference type="Pfam" id="PF13489">
    <property type="entry name" value="Methyltransf_23"/>
    <property type="match status" value="1"/>
</dbReference>
<evidence type="ECO:0000313" key="2">
    <source>
        <dbReference type="Proteomes" id="UP000249590"/>
    </source>
</evidence>
<dbReference type="Proteomes" id="UP000249590">
    <property type="component" value="Unassembled WGS sequence"/>
</dbReference>
<accession>A0A8B2NT50</accession>
<dbReference type="OrthoDB" id="9787738at2"/>
<reference evidence="1 2" key="1">
    <citation type="submission" date="2018-05" db="EMBL/GenBank/DDBJ databases">
        <title>Acuticoccus sediminis sp. nov., isolated from deep-sea sediment of Indian Ocean.</title>
        <authorList>
            <person name="Liu X."/>
            <person name="Lai Q."/>
            <person name="Du Y."/>
            <person name="Sun F."/>
            <person name="Zhang X."/>
            <person name="Wang S."/>
            <person name="Shao Z."/>
        </authorList>
    </citation>
    <scope>NUCLEOTIDE SEQUENCE [LARGE SCALE GENOMIC DNA]</scope>
    <source>
        <strain evidence="1 2">PTG4-2</strain>
    </source>
</reference>
<dbReference type="EMBL" id="QHHQ01000005">
    <property type="protein sequence ID" value="RAH99439.1"/>
    <property type="molecule type" value="Genomic_DNA"/>
</dbReference>
<evidence type="ECO:0000313" key="1">
    <source>
        <dbReference type="EMBL" id="RAH99439.1"/>
    </source>
</evidence>
<organism evidence="1 2">
    <name type="scientific">Acuticoccus sediminis</name>
    <dbReference type="NCBI Taxonomy" id="2184697"/>
    <lineage>
        <taxon>Bacteria</taxon>
        <taxon>Pseudomonadati</taxon>
        <taxon>Pseudomonadota</taxon>
        <taxon>Alphaproteobacteria</taxon>
        <taxon>Hyphomicrobiales</taxon>
        <taxon>Amorphaceae</taxon>
        <taxon>Acuticoccus</taxon>
    </lineage>
</organism>
<gene>
    <name evidence="1" type="ORF">DLJ53_23250</name>
</gene>
<dbReference type="AlphaFoldDB" id="A0A8B2NT50"/>
<dbReference type="SUPFAM" id="SSF53335">
    <property type="entry name" value="S-adenosyl-L-methionine-dependent methyltransferases"/>
    <property type="match status" value="1"/>
</dbReference>
<evidence type="ECO:0008006" key="3">
    <source>
        <dbReference type="Google" id="ProtNLM"/>
    </source>
</evidence>
<keyword evidence="2" id="KW-1185">Reference proteome</keyword>
<proteinExistence type="predicted"/>
<dbReference type="InterPro" id="IPR029063">
    <property type="entry name" value="SAM-dependent_MTases_sf"/>
</dbReference>
<comment type="caution">
    <text evidence="1">The sequence shown here is derived from an EMBL/GenBank/DDBJ whole genome shotgun (WGS) entry which is preliminary data.</text>
</comment>
<dbReference type="Gene3D" id="3.40.50.150">
    <property type="entry name" value="Vaccinia Virus protein VP39"/>
    <property type="match status" value="1"/>
</dbReference>
<name>A0A8B2NT50_9HYPH</name>
<protein>
    <recommendedName>
        <fullName evidence="3">Methyltransferase domain-containing protein</fullName>
    </recommendedName>
</protein>